<reference evidence="1 2" key="2">
    <citation type="submission" date="2018-11" db="EMBL/GenBank/DDBJ databases">
        <authorList>
            <consortium name="Pathogen Informatics"/>
        </authorList>
    </citation>
    <scope>NUCLEOTIDE SEQUENCE [LARGE SCALE GENOMIC DNA]</scope>
</reference>
<organism evidence="3">
    <name type="scientific">Gongylonema pulchrum</name>
    <dbReference type="NCBI Taxonomy" id="637853"/>
    <lineage>
        <taxon>Eukaryota</taxon>
        <taxon>Metazoa</taxon>
        <taxon>Ecdysozoa</taxon>
        <taxon>Nematoda</taxon>
        <taxon>Chromadorea</taxon>
        <taxon>Rhabditida</taxon>
        <taxon>Spirurina</taxon>
        <taxon>Spiruromorpha</taxon>
        <taxon>Spiruroidea</taxon>
        <taxon>Gongylonematidae</taxon>
        <taxon>Gongylonema</taxon>
    </lineage>
</organism>
<evidence type="ECO:0000313" key="1">
    <source>
        <dbReference type="EMBL" id="VDN37427.1"/>
    </source>
</evidence>
<accession>A0A183EJC4</accession>
<evidence type="ECO:0000313" key="2">
    <source>
        <dbReference type="Proteomes" id="UP000271098"/>
    </source>
</evidence>
<reference evidence="3" key="1">
    <citation type="submission" date="2016-06" db="UniProtKB">
        <authorList>
            <consortium name="WormBaseParasite"/>
        </authorList>
    </citation>
    <scope>IDENTIFICATION</scope>
</reference>
<dbReference type="EMBL" id="UYRT01091757">
    <property type="protein sequence ID" value="VDN37427.1"/>
    <property type="molecule type" value="Genomic_DNA"/>
</dbReference>
<name>A0A183EJC4_9BILA</name>
<dbReference type="Proteomes" id="UP000271098">
    <property type="component" value="Unassembled WGS sequence"/>
</dbReference>
<gene>
    <name evidence="1" type="ORF">GPUH_LOCUS21065</name>
</gene>
<protein>
    <submittedName>
        <fullName evidence="3">Transposase</fullName>
    </submittedName>
</protein>
<dbReference type="AlphaFoldDB" id="A0A183EJC4"/>
<keyword evidence="2" id="KW-1185">Reference proteome</keyword>
<evidence type="ECO:0000313" key="3">
    <source>
        <dbReference type="WBParaSite" id="GPUH_0002109001-mRNA-1"/>
    </source>
</evidence>
<proteinExistence type="predicted"/>
<sequence>MKCISELHLNSACIVRVDTAGIVQQRSPTGSKKQP</sequence>
<dbReference type="WBParaSite" id="GPUH_0002109001-mRNA-1">
    <property type="protein sequence ID" value="GPUH_0002109001-mRNA-1"/>
    <property type="gene ID" value="GPUH_0002109001"/>
</dbReference>